<organism evidence="2 3">
    <name type="scientific">Diversispora eburnea</name>
    <dbReference type="NCBI Taxonomy" id="1213867"/>
    <lineage>
        <taxon>Eukaryota</taxon>
        <taxon>Fungi</taxon>
        <taxon>Fungi incertae sedis</taxon>
        <taxon>Mucoromycota</taxon>
        <taxon>Glomeromycotina</taxon>
        <taxon>Glomeromycetes</taxon>
        <taxon>Diversisporales</taxon>
        <taxon>Diversisporaceae</taxon>
        <taxon>Diversispora</taxon>
    </lineage>
</organism>
<feature type="domain" description="BTB" evidence="1">
    <location>
        <begin position="17"/>
        <end position="113"/>
    </location>
</feature>
<dbReference type="Proteomes" id="UP000789706">
    <property type="component" value="Unassembled WGS sequence"/>
</dbReference>
<dbReference type="PANTHER" id="PTHR14499">
    <property type="entry name" value="POTASSIUM CHANNEL TETRAMERIZATION DOMAIN-CONTAINING"/>
    <property type="match status" value="1"/>
</dbReference>
<evidence type="ECO:0000259" key="1">
    <source>
        <dbReference type="SMART" id="SM00225"/>
    </source>
</evidence>
<accession>A0A9N8ZDU8</accession>
<evidence type="ECO:0000313" key="2">
    <source>
        <dbReference type="EMBL" id="CAG8493013.1"/>
    </source>
</evidence>
<dbReference type="Gene3D" id="3.30.710.10">
    <property type="entry name" value="Potassium Channel Kv1.1, Chain A"/>
    <property type="match status" value="1"/>
</dbReference>
<dbReference type="EMBL" id="CAJVPK010000315">
    <property type="protein sequence ID" value="CAG8493013.1"/>
    <property type="molecule type" value="Genomic_DNA"/>
</dbReference>
<sequence>MNFGNLTQEKLEKEKTEVINFDVGGTMYKTKRSTLINYPTTLLGQMVLDDRDEYFLDRNGRAFHYIMEFYRTGKPLWPDKSDGLTCEEVEREFEYFRIPLEKEHADTLAFKAAANTFDQIVSAFEEVIKRMYRNFDDKLYLTFSENGTSNYKGVQRIFSSLGGKEYILLTTMNAQIKKKLENTFCASRLKWEYKKVESFFSDSYIEVSISYFINPYIIAQYSKYS</sequence>
<dbReference type="InterPro" id="IPR003131">
    <property type="entry name" value="T1-type_BTB"/>
</dbReference>
<dbReference type="InterPro" id="IPR000210">
    <property type="entry name" value="BTB/POZ_dom"/>
</dbReference>
<dbReference type="OrthoDB" id="2414723at2759"/>
<dbReference type="Pfam" id="PF02214">
    <property type="entry name" value="BTB_2"/>
    <property type="match status" value="1"/>
</dbReference>
<name>A0A9N8ZDU8_9GLOM</name>
<dbReference type="PANTHER" id="PTHR14499:SF136">
    <property type="entry name" value="GH08630P"/>
    <property type="match status" value="1"/>
</dbReference>
<dbReference type="GO" id="GO:0051260">
    <property type="term" value="P:protein homooligomerization"/>
    <property type="evidence" value="ECO:0007669"/>
    <property type="project" value="InterPro"/>
</dbReference>
<protein>
    <submittedName>
        <fullName evidence="2">1407_t:CDS:1</fullName>
    </submittedName>
</protein>
<dbReference type="SMART" id="SM00225">
    <property type="entry name" value="BTB"/>
    <property type="match status" value="1"/>
</dbReference>
<comment type="caution">
    <text evidence="2">The sequence shown here is derived from an EMBL/GenBank/DDBJ whole genome shotgun (WGS) entry which is preliminary data.</text>
</comment>
<reference evidence="2" key="1">
    <citation type="submission" date="2021-06" db="EMBL/GenBank/DDBJ databases">
        <authorList>
            <person name="Kallberg Y."/>
            <person name="Tangrot J."/>
            <person name="Rosling A."/>
        </authorList>
    </citation>
    <scope>NUCLEOTIDE SEQUENCE</scope>
    <source>
        <strain evidence="2">AZ414A</strain>
    </source>
</reference>
<dbReference type="CDD" id="cd18316">
    <property type="entry name" value="BTB_POZ_KCTD-like"/>
    <property type="match status" value="1"/>
</dbReference>
<keyword evidence="3" id="KW-1185">Reference proteome</keyword>
<gene>
    <name evidence="2" type="ORF">DEBURN_LOCUS4279</name>
</gene>
<proteinExistence type="predicted"/>
<dbReference type="SUPFAM" id="SSF54695">
    <property type="entry name" value="POZ domain"/>
    <property type="match status" value="1"/>
</dbReference>
<dbReference type="InterPro" id="IPR011333">
    <property type="entry name" value="SKP1/BTB/POZ_sf"/>
</dbReference>
<dbReference type="AlphaFoldDB" id="A0A9N8ZDU8"/>
<evidence type="ECO:0000313" key="3">
    <source>
        <dbReference type="Proteomes" id="UP000789706"/>
    </source>
</evidence>